<dbReference type="PANTHER" id="PTHR30026">
    <property type="entry name" value="OUTER MEMBRANE PROTEIN TOLC"/>
    <property type="match status" value="1"/>
</dbReference>
<sequence>MKKILPLVFLAALPLLSFGQSDTSQVKVWTLEDCIRYAREKNLNVQSAQVSLSSAESDIKQASAARLPGLSASISQGLTHARRDIASNESAYAYSANAQLSASMTLYNGGKLNNTLSQKKTDAQARAYDVARTRNDIEISVTQAYLQVLYARESVGINQKTVESSLSQVELSKELYEAGSIALSDYAQMQSQYASDKYQLVAAQNTLDKSILDLKQLLELEAGYDFRLDFPEISDEQVDEPIPSSLSVYNSALQSMPEVKSAQLGIESAKLGEKIAKASGIPSLSLSAGIGTGYATTSSDAFARQLDRSLSENVGLSLSIPIFNNRNTRTAVEKARLESVSADLSLQSVKKDLLSTVESLWQDAVSAQSRYQAACEQLRSAQISYDLVNQQFAEGMKNTVELLQEKNNYLSAQMEAVQAKYQAVLSIKLLNFYQNKPITL</sequence>
<keyword evidence="6" id="KW-0472">Membrane</keyword>
<dbReference type="Pfam" id="PF02321">
    <property type="entry name" value="OEP"/>
    <property type="match status" value="2"/>
</dbReference>
<keyword evidence="7" id="KW-0998">Cell outer membrane</keyword>
<comment type="caution">
    <text evidence="9">The sequence shown here is derived from an EMBL/GenBank/DDBJ whole genome shotgun (WGS) entry which is preliminary data.</text>
</comment>
<dbReference type="GO" id="GO:1990281">
    <property type="term" value="C:efflux pump complex"/>
    <property type="evidence" value="ECO:0007669"/>
    <property type="project" value="TreeGrafter"/>
</dbReference>
<comment type="similarity">
    <text evidence="2">Belongs to the outer membrane factor (OMF) (TC 1.B.17) family.</text>
</comment>
<organism evidence="9 10">
    <name type="scientific">Candidatus Merdimorpha stercoravium</name>
    <dbReference type="NCBI Taxonomy" id="2840863"/>
    <lineage>
        <taxon>Bacteria</taxon>
        <taxon>Pseudomonadati</taxon>
        <taxon>Bacteroidota</taxon>
        <taxon>Flavobacteriia</taxon>
        <taxon>Flavobacteriales</taxon>
        <taxon>Candidatus Merdimorpha</taxon>
    </lineage>
</organism>
<proteinExistence type="inferred from homology"/>
<comment type="subcellular location">
    <subcellularLocation>
        <location evidence="1">Cell outer membrane</location>
    </subcellularLocation>
</comment>
<evidence type="ECO:0000256" key="6">
    <source>
        <dbReference type="ARBA" id="ARBA00023136"/>
    </source>
</evidence>
<evidence type="ECO:0000313" key="9">
    <source>
        <dbReference type="EMBL" id="HIT98397.1"/>
    </source>
</evidence>
<dbReference type="AlphaFoldDB" id="A0A9D1HCH3"/>
<reference evidence="9" key="1">
    <citation type="submission" date="2020-10" db="EMBL/GenBank/DDBJ databases">
        <authorList>
            <person name="Gilroy R."/>
        </authorList>
    </citation>
    <scope>NUCLEOTIDE SEQUENCE</scope>
    <source>
        <strain evidence="9">1383</strain>
    </source>
</reference>
<dbReference type="InterPro" id="IPR051906">
    <property type="entry name" value="TolC-like"/>
</dbReference>
<feature type="signal peptide" evidence="8">
    <location>
        <begin position="1"/>
        <end position="19"/>
    </location>
</feature>
<protein>
    <submittedName>
        <fullName evidence="9">TolC family protein</fullName>
    </submittedName>
</protein>
<keyword evidence="8" id="KW-0732">Signal</keyword>
<dbReference type="InterPro" id="IPR003423">
    <property type="entry name" value="OMP_efflux"/>
</dbReference>
<dbReference type="GO" id="GO:0009279">
    <property type="term" value="C:cell outer membrane"/>
    <property type="evidence" value="ECO:0007669"/>
    <property type="project" value="UniProtKB-SubCell"/>
</dbReference>
<dbReference type="Gene3D" id="1.20.1600.10">
    <property type="entry name" value="Outer membrane efflux proteins (OEP)"/>
    <property type="match status" value="1"/>
</dbReference>
<evidence type="ECO:0000256" key="8">
    <source>
        <dbReference type="SAM" id="SignalP"/>
    </source>
</evidence>
<evidence type="ECO:0000256" key="5">
    <source>
        <dbReference type="ARBA" id="ARBA00022692"/>
    </source>
</evidence>
<dbReference type="EMBL" id="DVLY01000150">
    <property type="protein sequence ID" value="HIT98397.1"/>
    <property type="molecule type" value="Genomic_DNA"/>
</dbReference>
<name>A0A9D1HCH3_9FLAO</name>
<accession>A0A9D1HCH3</accession>
<dbReference type="SUPFAM" id="SSF56954">
    <property type="entry name" value="Outer membrane efflux proteins (OEP)"/>
    <property type="match status" value="1"/>
</dbReference>
<dbReference type="Proteomes" id="UP000824161">
    <property type="component" value="Unassembled WGS sequence"/>
</dbReference>
<evidence type="ECO:0000256" key="2">
    <source>
        <dbReference type="ARBA" id="ARBA00007613"/>
    </source>
</evidence>
<evidence type="ECO:0000256" key="7">
    <source>
        <dbReference type="ARBA" id="ARBA00023237"/>
    </source>
</evidence>
<keyword evidence="4" id="KW-1134">Transmembrane beta strand</keyword>
<dbReference type="PANTHER" id="PTHR30026:SF20">
    <property type="entry name" value="OUTER MEMBRANE PROTEIN TOLC"/>
    <property type="match status" value="1"/>
</dbReference>
<keyword evidence="5" id="KW-0812">Transmembrane</keyword>
<evidence type="ECO:0000313" key="10">
    <source>
        <dbReference type="Proteomes" id="UP000824161"/>
    </source>
</evidence>
<dbReference type="GO" id="GO:0015288">
    <property type="term" value="F:porin activity"/>
    <property type="evidence" value="ECO:0007669"/>
    <property type="project" value="TreeGrafter"/>
</dbReference>
<gene>
    <name evidence="9" type="ORF">IAC44_06115</name>
</gene>
<dbReference type="GO" id="GO:0015562">
    <property type="term" value="F:efflux transmembrane transporter activity"/>
    <property type="evidence" value="ECO:0007669"/>
    <property type="project" value="InterPro"/>
</dbReference>
<evidence type="ECO:0000256" key="4">
    <source>
        <dbReference type="ARBA" id="ARBA00022452"/>
    </source>
</evidence>
<reference evidence="9" key="2">
    <citation type="journal article" date="2021" name="PeerJ">
        <title>Extensive microbial diversity within the chicken gut microbiome revealed by metagenomics and culture.</title>
        <authorList>
            <person name="Gilroy R."/>
            <person name="Ravi A."/>
            <person name="Getino M."/>
            <person name="Pursley I."/>
            <person name="Horton D.L."/>
            <person name="Alikhan N.F."/>
            <person name="Baker D."/>
            <person name="Gharbi K."/>
            <person name="Hall N."/>
            <person name="Watson M."/>
            <person name="Adriaenssens E.M."/>
            <person name="Foster-Nyarko E."/>
            <person name="Jarju S."/>
            <person name="Secka A."/>
            <person name="Antonio M."/>
            <person name="Oren A."/>
            <person name="Chaudhuri R.R."/>
            <person name="La Ragione R."/>
            <person name="Hildebrand F."/>
            <person name="Pallen M.J."/>
        </authorList>
    </citation>
    <scope>NUCLEOTIDE SEQUENCE</scope>
    <source>
        <strain evidence="9">1383</strain>
    </source>
</reference>
<evidence type="ECO:0000256" key="1">
    <source>
        <dbReference type="ARBA" id="ARBA00004442"/>
    </source>
</evidence>
<evidence type="ECO:0000256" key="3">
    <source>
        <dbReference type="ARBA" id="ARBA00022448"/>
    </source>
</evidence>
<feature type="chain" id="PRO_5039681998" evidence="8">
    <location>
        <begin position="20"/>
        <end position="440"/>
    </location>
</feature>
<keyword evidence="3" id="KW-0813">Transport</keyword>